<dbReference type="Pfam" id="PF04230">
    <property type="entry name" value="PS_pyruv_trans"/>
    <property type="match status" value="1"/>
</dbReference>
<feature type="domain" description="Polysaccharide pyruvyl transferase" evidence="1">
    <location>
        <begin position="78"/>
        <end position="230"/>
    </location>
</feature>
<protein>
    <recommendedName>
        <fullName evidence="1">Polysaccharide pyruvyl transferase domain-containing protein</fullName>
    </recommendedName>
</protein>
<dbReference type="InterPro" id="IPR007345">
    <property type="entry name" value="Polysacch_pyruvyl_Trfase"/>
</dbReference>
<accession>A0A6J4LQ89</accession>
<gene>
    <name evidence="2" type="ORF">AVDCRST_MAG61-3264</name>
</gene>
<evidence type="ECO:0000259" key="1">
    <source>
        <dbReference type="Pfam" id="PF04230"/>
    </source>
</evidence>
<name>A0A6J4LQ89_9ACTN</name>
<dbReference type="AlphaFoldDB" id="A0A6J4LQ89"/>
<proteinExistence type="predicted"/>
<organism evidence="2">
    <name type="scientific">uncultured Friedmanniella sp</name>
    <dbReference type="NCBI Taxonomy" id="335381"/>
    <lineage>
        <taxon>Bacteria</taxon>
        <taxon>Bacillati</taxon>
        <taxon>Actinomycetota</taxon>
        <taxon>Actinomycetes</taxon>
        <taxon>Propionibacteriales</taxon>
        <taxon>Nocardioidaceae</taxon>
        <taxon>Friedmanniella</taxon>
        <taxon>environmental samples</taxon>
    </lineage>
</organism>
<reference evidence="2" key="1">
    <citation type="submission" date="2020-02" db="EMBL/GenBank/DDBJ databases">
        <authorList>
            <person name="Meier V. D."/>
        </authorList>
    </citation>
    <scope>NUCLEOTIDE SEQUENCE</scope>
    <source>
        <strain evidence="2">AVDCRST_MAG61</strain>
    </source>
</reference>
<dbReference type="EMBL" id="CADCTT010000398">
    <property type="protein sequence ID" value="CAA9337959.1"/>
    <property type="molecule type" value="Genomic_DNA"/>
</dbReference>
<sequence>MHVPQPIRTPLLTALRRHRFRHADQIRRGLLTQYRVRPEFENAPELPLTWWPKAPNFGDALSPWLVHKMTGATVVRPDLSQPHYVAIGSVLRYARPKSIVWGTGCFGDELDKDIPIEADYRAVRGPLTRQKIRNAGGRCPKVYGDPALLAPLYYWPEVKKTHEIGLVLRWSEQRWKEAEVDPAVRIIDLGTDDVEGVIDAMLSCRRIVTSSLHGLVIADAYGMPSAWLDSRSPKGGEFKFHDYFLSVQKIRSSVRFDPTSQAVTTEALRRKFTFDDRALQFSYRPLLDACPFLERIPAGASTNGHHPS</sequence>
<evidence type="ECO:0000313" key="2">
    <source>
        <dbReference type="EMBL" id="CAA9337959.1"/>
    </source>
</evidence>